<feature type="compositionally biased region" description="Basic and acidic residues" evidence="1">
    <location>
        <begin position="310"/>
        <end position="330"/>
    </location>
</feature>
<keyword evidence="2" id="KW-0812">Transmembrane</keyword>
<evidence type="ECO:0000313" key="4">
    <source>
        <dbReference type="Proteomes" id="UP000193719"/>
    </source>
</evidence>
<evidence type="ECO:0000256" key="2">
    <source>
        <dbReference type="SAM" id="Phobius"/>
    </source>
</evidence>
<gene>
    <name evidence="3" type="ORF">BCR36DRAFT_345170</name>
</gene>
<feature type="region of interest" description="Disordered" evidence="1">
    <location>
        <begin position="310"/>
        <end position="347"/>
    </location>
</feature>
<reference evidence="3 4" key="2">
    <citation type="submission" date="2016-08" db="EMBL/GenBank/DDBJ databases">
        <title>Pervasive Adenine N6-methylation of Active Genes in Fungi.</title>
        <authorList>
            <consortium name="DOE Joint Genome Institute"/>
            <person name="Mondo S.J."/>
            <person name="Dannebaum R.O."/>
            <person name="Kuo R.C."/>
            <person name="Labutti K."/>
            <person name="Haridas S."/>
            <person name="Kuo A."/>
            <person name="Salamov A."/>
            <person name="Ahrendt S.R."/>
            <person name="Lipzen A."/>
            <person name="Sullivan W."/>
            <person name="Andreopoulos W.B."/>
            <person name="Clum A."/>
            <person name="Lindquist E."/>
            <person name="Daum C."/>
            <person name="Ramamoorthy G.K."/>
            <person name="Gryganskyi A."/>
            <person name="Culley D."/>
            <person name="Magnuson J.K."/>
            <person name="James T.Y."/>
            <person name="O'Malley M.A."/>
            <person name="Stajich J.E."/>
            <person name="Spatafora J.W."/>
            <person name="Visel A."/>
            <person name="Grigoriev I.V."/>
        </authorList>
    </citation>
    <scope>NUCLEOTIDE SEQUENCE [LARGE SCALE GENOMIC DNA]</scope>
    <source>
        <strain evidence="4">finn</strain>
    </source>
</reference>
<comment type="caution">
    <text evidence="3">The sequence shown here is derived from an EMBL/GenBank/DDBJ whole genome shotgun (WGS) entry which is preliminary data.</text>
</comment>
<keyword evidence="4" id="KW-1185">Reference proteome</keyword>
<feature type="compositionally biased region" description="Acidic residues" evidence="1">
    <location>
        <begin position="274"/>
        <end position="285"/>
    </location>
</feature>
<evidence type="ECO:0000313" key="3">
    <source>
        <dbReference type="EMBL" id="ORX57197.1"/>
    </source>
</evidence>
<name>A0A1Y1VIG5_9FUNG</name>
<organism evidence="3 4">
    <name type="scientific">Piromyces finnis</name>
    <dbReference type="NCBI Taxonomy" id="1754191"/>
    <lineage>
        <taxon>Eukaryota</taxon>
        <taxon>Fungi</taxon>
        <taxon>Fungi incertae sedis</taxon>
        <taxon>Chytridiomycota</taxon>
        <taxon>Chytridiomycota incertae sedis</taxon>
        <taxon>Neocallimastigomycetes</taxon>
        <taxon>Neocallimastigales</taxon>
        <taxon>Neocallimastigaceae</taxon>
        <taxon>Piromyces</taxon>
    </lineage>
</organism>
<keyword evidence="2" id="KW-1133">Transmembrane helix</keyword>
<sequence>MSSMFNQLEKLKYTLDNENNTLNGQALDLFVKYFECRDNDIIDKLLQMNEEKEKKMRNETIFHANRDKIPKLNFETDNFEEWLYVVKTCIRKTTYYNYFEKKDIIIEKNYENELYDIMEQSIEEETKKQIQLDLANKNPRKLLKEIYHKTDDIYQHLEIMFMLFDELTKLKKNFTEQEKLEKIFNSLPEDYTSNIKKLTHQSQQLGLNVLYIIKYVEIWNKKQNNGITRQFHKSINEDNPFLYSSQYLNSTSFIDTDMFDEPEEIDNNSNGSDNDNENNNDDDNYNNDLVGKINQQDVKEFTNIKKSQFKEGEKVSEDTDDSKTLIHDEESSSSEENDDVSMGNMSNEKDINFNIESKKEIEKQSLFKRIFSLEHLFTYFILLLLIEGIIFLKFDISKFFN</sequence>
<dbReference type="AlphaFoldDB" id="A0A1Y1VIG5"/>
<feature type="transmembrane region" description="Helical" evidence="2">
    <location>
        <begin position="376"/>
        <end position="394"/>
    </location>
</feature>
<proteinExistence type="predicted"/>
<protein>
    <submittedName>
        <fullName evidence="3">Uncharacterized protein</fullName>
    </submittedName>
</protein>
<dbReference type="EMBL" id="MCFH01000006">
    <property type="protein sequence ID" value="ORX57197.1"/>
    <property type="molecule type" value="Genomic_DNA"/>
</dbReference>
<evidence type="ECO:0000256" key="1">
    <source>
        <dbReference type="SAM" id="MobiDB-lite"/>
    </source>
</evidence>
<accession>A0A1Y1VIG5</accession>
<feature type="region of interest" description="Disordered" evidence="1">
    <location>
        <begin position="261"/>
        <end position="289"/>
    </location>
</feature>
<dbReference type="Proteomes" id="UP000193719">
    <property type="component" value="Unassembled WGS sequence"/>
</dbReference>
<keyword evidence="2" id="KW-0472">Membrane</keyword>
<dbReference type="OrthoDB" id="2142202at2759"/>
<reference evidence="3 4" key="1">
    <citation type="submission" date="2016-08" db="EMBL/GenBank/DDBJ databases">
        <title>Genomes of anaerobic fungi encode conserved fungal cellulosomes for biomass hydrolysis.</title>
        <authorList>
            <consortium name="DOE Joint Genome Institute"/>
            <person name="Haitjema C.H."/>
            <person name="Gilmore S.P."/>
            <person name="Henske J.K."/>
            <person name="Solomon K.V."/>
            <person name="De Groot R."/>
            <person name="Kuo A."/>
            <person name="Mondo S.J."/>
            <person name="Salamov A.A."/>
            <person name="Labutti K."/>
            <person name="Zhao Z."/>
            <person name="Chiniquy J."/>
            <person name="Barry K."/>
            <person name="Brewer H.M."/>
            <person name="Purvine S.O."/>
            <person name="Wright A.T."/>
            <person name="Boxma B."/>
            <person name="Van Alen T."/>
            <person name="Hackstein J.H."/>
            <person name="Baker S.E."/>
            <person name="Grigoriev I.V."/>
            <person name="O'Malley M.A."/>
        </authorList>
    </citation>
    <scope>NUCLEOTIDE SEQUENCE [LARGE SCALE GENOMIC DNA]</scope>
    <source>
        <strain evidence="4">finn</strain>
    </source>
</reference>